<dbReference type="GO" id="GO:0004252">
    <property type="term" value="F:serine-type endopeptidase activity"/>
    <property type="evidence" value="ECO:0007669"/>
    <property type="project" value="TreeGrafter"/>
</dbReference>
<sequence length="385" mass="42490">MTEGRQRKKPRNKNEVQRFWNFVPDEERNTAEMLLYGEISEYSWYGDEITPSVFNQELKDLGAVDEITVRINSGGGDVFAAVAIYTRLKEHKAKISVKIDGWCASAATIIAMAGDTIEISVGGVFMIHDPLAGLIGYYNTTDLENIVKELETIKQSIVNCYMTVTDKSEEEIKSLMTNEGEWFTGEEAVEAGFCTAVMFTDVDTEVENAEKVIVNSVPIGLERFSTIPKGLLGYANSHNNNYKTNGKNKEGNNMTLEEFKKNHPDVANAYKTEILAGAKDNAGADTQAAVEAERARNKAIDEITLPGFEDLAKKAKYEEPVSAEAFAMQIVAAQKKTGQAFLNDREDDVDKSGVKDVTPTSNNGGQGEDNDPFGDIIDQMYPQTK</sequence>
<organism evidence="5 6">
    <name type="scientific">Agathobacter rectalis</name>
    <dbReference type="NCBI Taxonomy" id="39491"/>
    <lineage>
        <taxon>Bacteria</taxon>
        <taxon>Bacillati</taxon>
        <taxon>Bacillota</taxon>
        <taxon>Clostridia</taxon>
        <taxon>Lachnospirales</taxon>
        <taxon>Lachnospiraceae</taxon>
        <taxon>Agathobacter</taxon>
    </lineage>
</organism>
<dbReference type="GO" id="GO:0009368">
    <property type="term" value="C:endopeptidase Clp complex"/>
    <property type="evidence" value="ECO:0007669"/>
    <property type="project" value="TreeGrafter"/>
</dbReference>
<dbReference type="Gene3D" id="3.90.226.10">
    <property type="entry name" value="2-enoyl-CoA Hydratase, Chain A, domain 1"/>
    <property type="match status" value="1"/>
</dbReference>
<dbReference type="CDD" id="cd07016">
    <property type="entry name" value="S14_ClpP_1"/>
    <property type="match status" value="1"/>
</dbReference>
<dbReference type="EMBL" id="QRKN01000001">
    <property type="protein sequence ID" value="RHI25397.1"/>
    <property type="molecule type" value="Genomic_DNA"/>
</dbReference>
<evidence type="ECO:0000256" key="3">
    <source>
        <dbReference type="ARBA" id="ARBA00022825"/>
    </source>
</evidence>
<name>A0A414ZQ97_9FIRM</name>
<evidence type="ECO:0000313" key="6">
    <source>
        <dbReference type="Proteomes" id="UP000285865"/>
    </source>
</evidence>
<dbReference type="Proteomes" id="UP000285865">
    <property type="component" value="Unassembled WGS sequence"/>
</dbReference>
<reference evidence="5 6" key="1">
    <citation type="submission" date="2018-08" db="EMBL/GenBank/DDBJ databases">
        <title>A genome reference for cultivated species of the human gut microbiota.</title>
        <authorList>
            <person name="Zou Y."/>
            <person name="Xue W."/>
            <person name="Luo G."/>
        </authorList>
    </citation>
    <scope>NUCLEOTIDE SEQUENCE [LARGE SCALE GENOMIC DNA]</scope>
    <source>
        <strain evidence="5 6">AM16-11</strain>
    </source>
</reference>
<dbReference type="PANTHER" id="PTHR10381">
    <property type="entry name" value="ATP-DEPENDENT CLP PROTEASE PROTEOLYTIC SUBUNIT"/>
    <property type="match status" value="1"/>
</dbReference>
<dbReference type="GO" id="GO:0051117">
    <property type="term" value="F:ATPase binding"/>
    <property type="evidence" value="ECO:0007669"/>
    <property type="project" value="TreeGrafter"/>
</dbReference>
<dbReference type="InterPro" id="IPR029045">
    <property type="entry name" value="ClpP/crotonase-like_dom_sf"/>
</dbReference>
<evidence type="ECO:0000256" key="2">
    <source>
        <dbReference type="ARBA" id="ARBA00022801"/>
    </source>
</evidence>
<dbReference type="AlphaFoldDB" id="A0A414ZQ97"/>
<dbReference type="GO" id="GO:0004176">
    <property type="term" value="F:ATP-dependent peptidase activity"/>
    <property type="evidence" value="ECO:0007669"/>
    <property type="project" value="TreeGrafter"/>
</dbReference>
<keyword evidence="2" id="KW-0378">Hydrolase</keyword>
<keyword evidence="1 5" id="KW-0645">Protease</keyword>
<dbReference type="NCBIfam" id="NF045542">
    <property type="entry name" value="Clp_rel_HeadMat"/>
    <property type="match status" value="1"/>
</dbReference>
<evidence type="ECO:0000256" key="4">
    <source>
        <dbReference type="SAM" id="MobiDB-lite"/>
    </source>
</evidence>
<dbReference type="PANTHER" id="PTHR10381:SF70">
    <property type="entry name" value="ATP-DEPENDENT CLP PROTEASE PROTEOLYTIC SUBUNIT"/>
    <property type="match status" value="1"/>
</dbReference>
<keyword evidence="3" id="KW-0720">Serine protease</keyword>
<protein>
    <submittedName>
        <fullName evidence="5">Clp protease ClpP</fullName>
    </submittedName>
</protein>
<proteinExistence type="predicted"/>
<evidence type="ECO:0000256" key="1">
    <source>
        <dbReference type="ARBA" id="ARBA00022670"/>
    </source>
</evidence>
<dbReference type="Pfam" id="PF00574">
    <property type="entry name" value="CLP_protease"/>
    <property type="match status" value="1"/>
</dbReference>
<dbReference type="SUPFAM" id="SSF52096">
    <property type="entry name" value="ClpP/crotonase"/>
    <property type="match status" value="1"/>
</dbReference>
<evidence type="ECO:0000313" key="5">
    <source>
        <dbReference type="EMBL" id="RHI25397.1"/>
    </source>
</evidence>
<dbReference type="InterPro" id="IPR023562">
    <property type="entry name" value="ClpP/TepA"/>
</dbReference>
<gene>
    <name evidence="5" type="ORF">DW172_01510</name>
</gene>
<accession>A0A414ZQ97</accession>
<dbReference type="GO" id="GO:0006515">
    <property type="term" value="P:protein quality control for misfolded or incompletely synthesized proteins"/>
    <property type="evidence" value="ECO:0007669"/>
    <property type="project" value="TreeGrafter"/>
</dbReference>
<feature type="region of interest" description="Disordered" evidence="4">
    <location>
        <begin position="342"/>
        <end position="385"/>
    </location>
</feature>
<comment type="caution">
    <text evidence="5">The sequence shown here is derived from an EMBL/GenBank/DDBJ whole genome shotgun (WGS) entry which is preliminary data.</text>
</comment>